<dbReference type="EMBL" id="JMIH01000024">
    <property type="protein sequence ID" value="KEO72429.1"/>
    <property type="molecule type" value="Genomic_DNA"/>
</dbReference>
<evidence type="ECO:0000313" key="3">
    <source>
        <dbReference type="Proteomes" id="UP000027821"/>
    </source>
</evidence>
<keyword evidence="1" id="KW-0732">Signal</keyword>
<keyword evidence="3" id="KW-1185">Reference proteome</keyword>
<feature type="chain" id="PRO_5001695430" evidence="1">
    <location>
        <begin position="21"/>
        <end position="273"/>
    </location>
</feature>
<gene>
    <name evidence="2" type="ORF">EL17_16940</name>
</gene>
<feature type="signal peptide" evidence="1">
    <location>
        <begin position="1"/>
        <end position="20"/>
    </location>
</feature>
<sequence>MDRRIWVLFSLCLIGHFSFAQEITWDLKSDLSIKGADLVSIDNRGMIFYTQLDGSIYQTSSKGASINHVSVASQAKISHLEAGRTMNIFAFYKDLQRIVLFDRFLAPVIQVSLIDLDIGMASMATLGNNYGLWLFDESDMSLKKYDLRRQALLQHQVLNLVLPNQEWDIMDIKAFQNMVFLRTPDLVFIFDEQGNLLKQLSIPGKNPLGVLGECIYNIEDGKIIEYKWNTGMKTAFNLPSGIKYGNIALQSDQIVFYDQQVFAIYENPFSTNR</sequence>
<protein>
    <submittedName>
        <fullName evidence="2">Uncharacterized protein</fullName>
    </submittedName>
</protein>
<dbReference type="OrthoDB" id="1116010at2"/>
<name>A0A074KU35_9BACT</name>
<evidence type="ECO:0000313" key="2">
    <source>
        <dbReference type="EMBL" id="KEO72429.1"/>
    </source>
</evidence>
<dbReference type="Proteomes" id="UP000027821">
    <property type="component" value="Unassembled WGS sequence"/>
</dbReference>
<evidence type="ECO:0000256" key="1">
    <source>
        <dbReference type="SAM" id="SignalP"/>
    </source>
</evidence>
<dbReference type="eggNOG" id="ENOG5032S49">
    <property type="taxonomic scope" value="Bacteria"/>
</dbReference>
<dbReference type="AlphaFoldDB" id="A0A074KU35"/>
<reference evidence="2 3" key="1">
    <citation type="submission" date="2014-04" db="EMBL/GenBank/DDBJ databases">
        <title>Characterization and application of a salt tolerant electro-active bacterium.</title>
        <authorList>
            <person name="Yang L."/>
            <person name="Wei S."/>
            <person name="Tay Q.X.M."/>
        </authorList>
    </citation>
    <scope>NUCLEOTIDE SEQUENCE [LARGE SCALE GENOMIC DNA]</scope>
    <source>
        <strain evidence="2 3">LY1</strain>
    </source>
</reference>
<accession>A0A074KU35</accession>
<comment type="caution">
    <text evidence="2">The sequence shown here is derived from an EMBL/GenBank/DDBJ whole genome shotgun (WGS) entry which is preliminary data.</text>
</comment>
<organism evidence="2 3">
    <name type="scientific">Anditalea andensis</name>
    <dbReference type="NCBI Taxonomy" id="1048983"/>
    <lineage>
        <taxon>Bacteria</taxon>
        <taxon>Pseudomonadati</taxon>
        <taxon>Bacteroidota</taxon>
        <taxon>Cytophagia</taxon>
        <taxon>Cytophagales</taxon>
        <taxon>Cytophagaceae</taxon>
        <taxon>Anditalea</taxon>
    </lineage>
</organism>
<proteinExistence type="predicted"/>
<dbReference type="RefSeq" id="WP_035076946.1">
    <property type="nucleotide sequence ID" value="NZ_JMIH01000024.1"/>
</dbReference>
<dbReference type="STRING" id="1048983.EL17_16940"/>